<evidence type="ECO:0000256" key="10">
    <source>
        <dbReference type="ARBA" id="ARBA00022723"/>
    </source>
</evidence>
<keyword evidence="13" id="KW-0496">Mitochondrion</keyword>
<gene>
    <name evidence="19" type="ORF">B0A49_06052</name>
</gene>
<feature type="region of interest" description="Disordered" evidence="17">
    <location>
        <begin position="221"/>
        <end position="240"/>
    </location>
</feature>
<feature type="region of interest" description="Disordered" evidence="17">
    <location>
        <begin position="190"/>
        <end position="211"/>
    </location>
</feature>
<evidence type="ECO:0000313" key="19">
    <source>
        <dbReference type="EMBL" id="TKA72359.1"/>
    </source>
</evidence>
<feature type="transmembrane region" description="Helical" evidence="18">
    <location>
        <begin position="542"/>
        <end position="559"/>
    </location>
</feature>
<dbReference type="GO" id="GO:0005634">
    <property type="term" value="C:nucleus"/>
    <property type="evidence" value="ECO:0007669"/>
    <property type="project" value="UniProtKB-SubCell"/>
</dbReference>
<keyword evidence="18" id="KW-0812">Transmembrane</keyword>
<evidence type="ECO:0000256" key="1">
    <source>
        <dbReference type="ARBA" id="ARBA00004123"/>
    </source>
</evidence>
<comment type="caution">
    <text evidence="19">The sequence shown here is derived from an EMBL/GenBank/DDBJ whole genome shotgun (WGS) entry which is preliminary data.</text>
</comment>
<dbReference type="GO" id="GO:0004408">
    <property type="term" value="F:holocytochrome-c synthase activity"/>
    <property type="evidence" value="ECO:0007669"/>
    <property type="project" value="UniProtKB-EC"/>
</dbReference>
<dbReference type="STRING" id="331657.A0A4V5NI53"/>
<feature type="compositionally biased region" description="Low complexity" evidence="17">
    <location>
        <begin position="723"/>
        <end position="739"/>
    </location>
</feature>
<name>A0A4V5NI53_9PEZI</name>
<keyword evidence="9" id="KW-0349">Heme</keyword>
<keyword evidence="20" id="KW-1185">Reference proteome</keyword>
<evidence type="ECO:0000256" key="6">
    <source>
        <dbReference type="ARBA" id="ARBA00012218"/>
    </source>
</evidence>
<dbReference type="Pfam" id="PF01265">
    <property type="entry name" value="Cyto_heme_lyase"/>
    <property type="match status" value="1"/>
</dbReference>
<keyword evidence="11" id="KW-0999">Mitochondrion inner membrane</keyword>
<dbReference type="PROSITE" id="PS00822">
    <property type="entry name" value="CYTO_HEME_LYASE_2"/>
    <property type="match status" value="1"/>
</dbReference>
<dbReference type="EC" id="4.4.1.17" evidence="6"/>
<proteinExistence type="inferred from homology"/>
<dbReference type="InterPro" id="IPR043047">
    <property type="entry name" value="Hri1_N_sf"/>
</dbReference>
<keyword evidence="18" id="KW-1133">Transmembrane helix</keyword>
<keyword evidence="10" id="KW-0479">Metal-binding</keyword>
<comment type="similarity">
    <text evidence="5">Belongs to the cytochrome c-type heme lyase family.</text>
</comment>
<dbReference type="PANTHER" id="PTHR12743:SF3">
    <property type="entry name" value="HOLOCYTOCHROME-C SYNTHASE"/>
    <property type="match status" value="1"/>
</dbReference>
<dbReference type="Pfam" id="PF16815">
    <property type="entry name" value="HRI1"/>
    <property type="match status" value="1"/>
</dbReference>
<sequence>MPQTLYDLLSNSLILQQTAPYVPVSSLLALASTSKSFKNLVHNSREAFRYLDLTTVKVLSVGESSAPIDVGGVSWRSQRMDEGLTEDEFYCGPIRGIFSNLERRGVLQHVRTLILDGLSVPAELVNQIVSEDRFRVQILSIREVKNLNERKLQQVLLHAVRDSRPVGALKLKGLYSFGPKPHRSSIAPARVAARPSAVQSSTGVTSSEGAQIGAEWNQRSSTALSSSLNNEPASEPTSTLVLTTGKSRYIDIRIFRPREGEPDLPNEGGPLDRLEWAFAGFSHSELKEGGNEKIRAAHSVWQHWVDSRARVDGDKTEKLIGLWHRLDEPPPKDEGDLYQQPDGTTLEVGAMVNPRTGLMTQYQELWEEPLVERTGNDEKRVSVCLTVDNPSLHTRGVVVRVVQATNPTPTATMANYYPQQPQQPSYGAAQNLQFYPSSYPPQPVSGHSTPFQAYNAGPQSSAYGASNYGVGFGGQPGVSGRMGEQGGLRTGWLAAFGTEGYEGEPPLLEELGVNFGHIKTKTLTVLNPLARIDQHIMDDSDLAGPILFFLLFGTFLLFSGKVHFGYIYGLALLGSVSLHAILSLMSPPLDPSTSSSSGADSGPHHTTGSAHFSSTLTLARSASVLGYCLLPLVIASLVGILVPMDTLFGYLFTSAAICCSNTRRALDHQPKANRTSPNPQHLQHLQLIMGWFWADVAPSAQVAPHPISRSDASPPPGCPMHKSPASSSSTPRSAALPPSKVTAPSTPGGACPYVPPEKGDSSPPPSKSWSSSATLSKLNPLNYMPSSISNQRAENQSVNLPLEREPSTIPRGDGTGNWEYPSPQQMYNALLKKGYDDTPAEHVESMVAVHNFLNEGAWAEIVEWERRFSGGLMRGWQLSKKGEEAAAAASARDRRTQDPKLVRFMGRPDEMTPKAKMLQVMSWIYPAGFNNEPPFDRHDWFVQRQRPGGEQKEVRYVIDYYSGPPEPTGEPVFYLDVRPAVDGPTAAAERMLRWGGDVWWRAKGGDIREEMQAQRR</sequence>
<dbReference type="Gene3D" id="2.40.128.320">
    <property type="entry name" value="Protein HRI1, N-terminal domain"/>
    <property type="match status" value="1"/>
</dbReference>
<evidence type="ECO:0000256" key="3">
    <source>
        <dbReference type="ARBA" id="ARBA00004496"/>
    </source>
</evidence>
<feature type="transmembrane region" description="Helical" evidence="18">
    <location>
        <begin position="566"/>
        <end position="585"/>
    </location>
</feature>
<feature type="region of interest" description="Disordered" evidence="17">
    <location>
        <begin position="704"/>
        <end position="820"/>
    </location>
</feature>
<feature type="compositionally biased region" description="Low complexity" evidence="17">
    <location>
        <begin position="767"/>
        <end position="777"/>
    </location>
</feature>
<evidence type="ECO:0000313" key="20">
    <source>
        <dbReference type="Proteomes" id="UP000308768"/>
    </source>
</evidence>
<protein>
    <recommendedName>
        <fullName evidence="7">Protein HRI1</fullName>
        <ecNumber evidence="6">4.4.1.17</ecNumber>
    </recommendedName>
</protein>
<evidence type="ECO:0000256" key="2">
    <source>
        <dbReference type="ARBA" id="ARBA00004273"/>
    </source>
</evidence>
<evidence type="ECO:0000256" key="16">
    <source>
        <dbReference type="ARBA" id="ARBA00023242"/>
    </source>
</evidence>
<feature type="compositionally biased region" description="Polar residues" evidence="17">
    <location>
        <begin position="784"/>
        <end position="799"/>
    </location>
</feature>
<dbReference type="EMBL" id="NAJN01000504">
    <property type="protein sequence ID" value="TKA72359.1"/>
    <property type="molecule type" value="Genomic_DNA"/>
</dbReference>
<dbReference type="CDD" id="cd11692">
    <property type="entry name" value="HRI1_N_like"/>
    <property type="match status" value="1"/>
</dbReference>
<keyword evidence="12" id="KW-0408">Iron</keyword>
<keyword evidence="15" id="KW-0456">Lyase</keyword>
<keyword evidence="14 18" id="KW-0472">Membrane</keyword>
<evidence type="ECO:0000256" key="11">
    <source>
        <dbReference type="ARBA" id="ARBA00022792"/>
    </source>
</evidence>
<dbReference type="Proteomes" id="UP000308768">
    <property type="component" value="Unassembled WGS sequence"/>
</dbReference>
<reference evidence="19 20" key="1">
    <citation type="submission" date="2017-03" db="EMBL/GenBank/DDBJ databases">
        <title>Genomes of endolithic fungi from Antarctica.</title>
        <authorList>
            <person name="Coleine C."/>
            <person name="Masonjones S."/>
            <person name="Stajich J.E."/>
        </authorList>
    </citation>
    <scope>NUCLEOTIDE SEQUENCE [LARGE SCALE GENOMIC DNA]</scope>
    <source>
        <strain evidence="19 20">CCFEE 5187</strain>
    </source>
</reference>
<organism evidence="19 20">
    <name type="scientific">Cryomyces minteri</name>
    <dbReference type="NCBI Taxonomy" id="331657"/>
    <lineage>
        <taxon>Eukaryota</taxon>
        <taxon>Fungi</taxon>
        <taxon>Dikarya</taxon>
        <taxon>Ascomycota</taxon>
        <taxon>Pezizomycotina</taxon>
        <taxon>Dothideomycetes</taxon>
        <taxon>Dothideomycetes incertae sedis</taxon>
        <taxon>Cryomyces</taxon>
    </lineage>
</organism>
<evidence type="ECO:0000256" key="17">
    <source>
        <dbReference type="SAM" id="MobiDB-lite"/>
    </source>
</evidence>
<evidence type="ECO:0000256" key="8">
    <source>
        <dbReference type="ARBA" id="ARBA00022490"/>
    </source>
</evidence>
<dbReference type="GO" id="GO:0046872">
    <property type="term" value="F:metal ion binding"/>
    <property type="evidence" value="ECO:0007669"/>
    <property type="project" value="UniProtKB-KW"/>
</dbReference>
<comment type="subcellular location">
    <subcellularLocation>
        <location evidence="3">Cytoplasm</location>
    </subcellularLocation>
    <subcellularLocation>
        <location evidence="2">Mitochondrion inner membrane</location>
    </subcellularLocation>
    <subcellularLocation>
        <location evidence="1">Nucleus</location>
    </subcellularLocation>
</comment>
<keyword evidence="8" id="KW-0963">Cytoplasm</keyword>
<evidence type="ECO:0000256" key="18">
    <source>
        <dbReference type="SAM" id="Phobius"/>
    </source>
</evidence>
<dbReference type="GO" id="GO:0005743">
    <property type="term" value="C:mitochondrial inner membrane"/>
    <property type="evidence" value="ECO:0007669"/>
    <property type="project" value="UniProtKB-SubCell"/>
</dbReference>
<dbReference type="InterPro" id="IPR031818">
    <property type="entry name" value="Hri1"/>
</dbReference>
<evidence type="ECO:0000256" key="12">
    <source>
        <dbReference type="ARBA" id="ARBA00023004"/>
    </source>
</evidence>
<evidence type="ECO:0000256" key="4">
    <source>
        <dbReference type="ARBA" id="ARBA00005229"/>
    </source>
</evidence>
<evidence type="ECO:0000256" key="13">
    <source>
        <dbReference type="ARBA" id="ARBA00023128"/>
    </source>
</evidence>
<evidence type="ECO:0000256" key="9">
    <source>
        <dbReference type="ARBA" id="ARBA00022617"/>
    </source>
</evidence>
<evidence type="ECO:0000256" key="7">
    <source>
        <dbReference type="ARBA" id="ARBA00017063"/>
    </source>
</evidence>
<dbReference type="OrthoDB" id="1158011at2759"/>
<accession>A0A4V5NI53</accession>
<keyword evidence="16" id="KW-0539">Nucleus</keyword>
<comment type="similarity">
    <text evidence="4">Belongs to the HRI1 family.</text>
</comment>
<dbReference type="InterPro" id="IPR038744">
    <property type="entry name" value="Hri1_N"/>
</dbReference>
<dbReference type="PANTHER" id="PTHR12743">
    <property type="entry name" value="CYTOCHROME C1 HEME LYASE"/>
    <property type="match status" value="1"/>
</dbReference>
<feature type="compositionally biased region" description="Low complexity" evidence="17">
    <location>
        <begin position="190"/>
        <end position="201"/>
    </location>
</feature>
<evidence type="ECO:0000256" key="14">
    <source>
        <dbReference type="ARBA" id="ARBA00023136"/>
    </source>
</evidence>
<dbReference type="AlphaFoldDB" id="A0A4V5NI53"/>
<evidence type="ECO:0000256" key="15">
    <source>
        <dbReference type="ARBA" id="ARBA00023239"/>
    </source>
</evidence>
<evidence type="ECO:0000256" key="5">
    <source>
        <dbReference type="ARBA" id="ARBA00007255"/>
    </source>
</evidence>
<dbReference type="InterPro" id="IPR000511">
    <property type="entry name" value="Holocyt_c/c1_synthase"/>
</dbReference>